<dbReference type="KEGG" id="bsol:FSW04_04550"/>
<dbReference type="InterPro" id="IPR042099">
    <property type="entry name" value="ANL_N_sf"/>
</dbReference>
<dbReference type="SUPFAM" id="SSF56801">
    <property type="entry name" value="Acetyl-CoA synthetase-like"/>
    <property type="match status" value="1"/>
</dbReference>
<dbReference type="Gene3D" id="3.40.50.12780">
    <property type="entry name" value="N-terminal domain of ligase-like"/>
    <property type="match status" value="1"/>
</dbReference>
<evidence type="ECO:0000256" key="2">
    <source>
        <dbReference type="ARBA" id="ARBA00022598"/>
    </source>
</evidence>
<sequence>MNFGNIIEHHADRFGDRTAFTYADERVTYAGLLDRVQRTAAVLRAEGIGKGDVVGMLLHNSLQLTDVMLACAYLGAIWMPVNWRLAAAELQYVVEHSGAKLIVSEEELLAQTSLLDPALPRLQAGPGAADPWRSLDDLVAAAEPVPAAEPVDLDDVARIMYTSGTTSRPKGVMLTHGNVAAKCAGHCVEMGLTQDDRGLICGPLYHVGALDLTLTNMLYLGGSTHIMRRFDAVGVLREIQERGITTVWLAPAMVNMVLAEPTLGDYDTTSMRVIIDGGEKMPLVLIQRLLDAFPSAWFADAYGLTESVGGDTFLDKGRSIDKLGSVGKAVIGVEVQIVDLDDAPVPAGEVGEVCLRGAKIFKGYWHDDEATATAKRGGWFHTGDLGYLDEDGCLFIVDRLKDIIITGGENVASLEVERVLYEHPAVLEAAVVGSPHPRWLEVPVAYLVLRPGVSATDEELEAFCRQRLASYKTPKGFRILDELPRNPSGKVLKRTLRDREHVEEG</sequence>
<dbReference type="Proteomes" id="UP000321805">
    <property type="component" value="Chromosome"/>
</dbReference>
<dbReference type="Pfam" id="PF00501">
    <property type="entry name" value="AMP-binding"/>
    <property type="match status" value="1"/>
</dbReference>
<comment type="similarity">
    <text evidence="1">Belongs to the ATP-dependent AMP-binding enzyme family.</text>
</comment>
<protein>
    <submittedName>
        <fullName evidence="5">Long-chain fatty acid--CoA ligase</fullName>
    </submittedName>
</protein>
<accession>A0A5B8U1V4</accession>
<feature type="domain" description="AMP-binding enzyme C-terminal" evidence="4">
    <location>
        <begin position="415"/>
        <end position="490"/>
    </location>
</feature>
<evidence type="ECO:0000259" key="4">
    <source>
        <dbReference type="Pfam" id="PF13193"/>
    </source>
</evidence>
<feature type="domain" description="AMP-dependent synthetase/ligase" evidence="3">
    <location>
        <begin position="8"/>
        <end position="365"/>
    </location>
</feature>
<dbReference type="InterPro" id="IPR025110">
    <property type="entry name" value="AMP-bd_C"/>
</dbReference>
<dbReference type="PANTHER" id="PTHR43767">
    <property type="entry name" value="LONG-CHAIN-FATTY-ACID--COA LIGASE"/>
    <property type="match status" value="1"/>
</dbReference>
<dbReference type="GO" id="GO:0016878">
    <property type="term" value="F:acid-thiol ligase activity"/>
    <property type="evidence" value="ECO:0007669"/>
    <property type="project" value="UniProtKB-ARBA"/>
</dbReference>
<dbReference type="RefSeq" id="WP_146916716.1">
    <property type="nucleotide sequence ID" value="NZ_CP042430.1"/>
</dbReference>
<dbReference type="FunFam" id="3.30.300.30:FF:000008">
    <property type="entry name" value="2,3-dihydroxybenzoate-AMP ligase"/>
    <property type="match status" value="1"/>
</dbReference>
<dbReference type="InterPro" id="IPR045851">
    <property type="entry name" value="AMP-bd_C_sf"/>
</dbReference>
<dbReference type="InterPro" id="IPR000873">
    <property type="entry name" value="AMP-dep_synth/lig_dom"/>
</dbReference>
<evidence type="ECO:0000313" key="5">
    <source>
        <dbReference type="EMBL" id="QEC46930.1"/>
    </source>
</evidence>
<dbReference type="NCBIfam" id="NF004837">
    <property type="entry name" value="PRK06187.1"/>
    <property type="match status" value="1"/>
</dbReference>
<dbReference type="AlphaFoldDB" id="A0A5B8U1V4"/>
<keyword evidence="6" id="KW-1185">Reference proteome</keyword>
<evidence type="ECO:0000313" key="6">
    <source>
        <dbReference type="Proteomes" id="UP000321805"/>
    </source>
</evidence>
<proteinExistence type="inferred from homology"/>
<evidence type="ECO:0000259" key="3">
    <source>
        <dbReference type="Pfam" id="PF00501"/>
    </source>
</evidence>
<dbReference type="PANTHER" id="PTHR43767:SF1">
    <property type="entry name" value="NONRIBOSOMAL PEPTIDE SYNTHASE PES1 (EUROFUNG)-RELATED"/>
    <property type="match status" value="1"/>
</dbReference>
<dbReference type="Gene3D" id="3.30.300.30">
    <property type="match status" value="1"/>
</dbReference>
<dbReference type="PROSITE" id="PS00455">
    <property type="entry name" value="AMP_BINDING"/>
    <property type="match status" value="1"/>
</dbReference>
<name>A0A5B8U1V4_9ACTN</name>
<dbReference type="OrthoDB" id="9803968at2"/>
<dbReference type="CDD" id="cd17631">
    <property type="entry name" value="FACL_FadD13-like"/>
    <property type="match status" value="1"/>
</dbReference>
<dbReference type="InterPro" id="IPR050237">
    <property type="entry name" value="ATP-dep_AMP-bd_enzyme"/>
</dbReference>
<dbReference type="Pfam" id="PF13193">
    <property type="entry name" value="AMP-binding_C"/>
    <property type="match status" value="1"/>
</dbReference>
<reference evidence="5 6" key="1">
    <citation type="journal article" date="2018" name="J. Microbiol.">
        <title>Baekduia soli gen. nov., sp. nov., a novel bacterium isolated from the soil of Baekdu Mountain and proposal of a novel family name, Baekduiaceae fam. nov.</title>
        <authorList>
            <person name="An D.S."/>
            <person name="Siddiqi M.Z."/>
            <person name="Kim K.H."/>
            <person name="Yu H.S."/>
            <person name="Im W.T."/>
        </authorList>
    </citation>
    <scope>NUCLEOTIDE SEQUENCE [LARGE SCALE GENOMIC DNA]</scope>
    <source>
        <strain evidence="5 6">BR7-21</strain>
    </source>
</reference>
<organism evidence="5 6">
    <name type="scientific">Baekduia soli</name>
    <dbReference type="NCBI Taxonomy" id="496014"/>
    <lineage>
        <taxon>Bacteria</taxon>
        <taxon>Bacillati</taxon>
        <taxon>Actinomycetota</taxon>
        <taxon>Thermoleophilia</taxon>
        <taxon>Solirubrobacterales</taxon>
        <taxon>Baekduiaceae</taxon>
        <taxon>Baekduia</taxon>
    </lineage>
</organism>
<dbReference type="InterPro" id="IPR020845">
    <property type="entry name" value="AMP-binding_CS"/>
</dbReference>
<gene>
    <name evidence="5" type="ORF">FSW04_04550</name>
</gene>
<dbReference type="EMBL" id="CP042430">
    <property type="protein sequence ID" value="QEC46930.1"/>
    <property type="molecule type" value="Genomic_DNA"/>
</dbReference>
<keyword evidence="2 5" id="KW-0436">Ligase</keyword>
<evidence type="ECO:0000256" key="1">
    <source>
        <dbReference type="ARBA" id="ARBA00006432"/>
    </source>
</evidence>